<dbReference type="GO" id="GO:0008832">
    <property type="term" value="F:dGTPase activity"/>
    <property type="evidence" value="ECO:0007669"/>
    <property type="project" value="UniProtKB-EC"/>
</dbReference>
<dbReference type="InterPro" id="IPR050135">
    <property type="entry name" value="dGTPase-like"/>
</dbReference>
<dbReference type="PANTHER" id="PTHR11373:SF32">
    <property type="entry name" value="DEOXYGUANOSINETRIPHOSPHATE TRIPHOSPHOHYDROLASE"/>
    <property type="match status" value="1"/>
</dbReference>
<gene>
    <name evidence="3" type="ORF">HNR75_000142</name>
</gene>
<dbReference type="InterPro" id="IPR026875">
    <property type="entry name" value="PHydrolase_assoc_dom"/>
</dbReference>
<dbReference type="SMART" id="SM00471">
    <property type="entry name" value="HDc"/>
    <property type="match status" value="1"/>
</dbReference>
<dbReference type="PROSITE" id="PS51831">
    <property type="entry name" value="HD"/>
    <property type="match status" value="1"/>
</dbReference>
<name>A0A841G9H7_9GAMM</name>
<dbReference type="AlphaFoldDB" id="A0A841G9H7"/>
<dbReference type="InterPro" id="IPR006674">
    <property type="entry name" value="HD_domain"/>
</dbReference>
<proteinExistence type="predicted"/>
<dbReference type="InterPro" id="IPR027432">
    <property type="entry name" value="dGTP_triphosphohydrolase_C"/>
</dbReference>
<dbReference type="NCBIfam" id="NF003429">
    <property type="entry name" value="PRK04926.1"/>
    <property type="match status" value="1"/>
</dbReference>
<evidence type="ECO:0000313" key="3">
    <source>
        <dbReference type="EMBL" id="MBB6054277.1"/>
    </source>
</evidence>
<accession>A0A841G9H7</accession>
<reference evidence="3 4" key="1">
    <citation type="submission" date="2020-08" db="EMBL/GenBank/DDBJ databases">
        <title>Genomic Encyclopedia of Type Strains, Phase IV (KMG-IV): sequencing the most valuable type-strain genomes for metagenomic binning, comparative biology and taxonomic classification.</title>
        <authorList>
            <person name="Goeker M."/>
        </authorList>
    </citation>
    <scope>NUCLEOTIDE SEQUENCE [LARGE SCALE GENOMIC DNA]</scope>
    <source>
        <strain evidence="3 4">DSM 22975</strain>
    </source>
</reference>
<protein>
    <submittedName>
        <fullName evidence="3">dGTPase</fullName>
        <ecNumber evidence="3">3.1.5.1</ecNumber>
    </submittedName>
</protein>
<dbReference type="Pfam" id="PF13286">
    <property type="entry name" value="HD_assoc"/>
    <property type="match status" value="1"/>
</dbReference>
<sequence length="455" mass="52293">MLHYQHLLQPERYYLAEPQSLLAATELDRTRIVQSAPVRRLQQKTQVFPLDVKASVRSRLTHSLEVQQAGRQIIFAIRQMKSSAWPEQAVTNLIEMSCLLHDVGNPPFGHFGEAVLREWLHDELDSLFVASLAAAPSEQWQKVLAPDLCSFDGNAQSLRLVHSLQRLNLTLSQLACIIKYPRVIDESVIALDGKIGVFISERPLINRIREVLQLPAGVRHPLVFIMEAADDISYSIADVDDAVDRHLLTIDDVLRFLTRQIDDGTRTYLQPLLDDALQDEQGFFPRLRYLLTNDWVQLAAESYLQHKADILAGRFVGHLLEREHPAITVLNVLKQLARQSIFGQREVEKLELSGYAAVRGVLQTYSELLMLPAPVFRQLINGEGHHRYQHALRLCHRLSRRHVAAYQRATEIADPFFQRLAEQEWYYRVRLLLDFISGMTDTYVLEEYRLLNGWV</sequence>
<keyword evidence="1 3" id="KW-0378">Hydrolase</keyword>
<dbReference type="EC" id="3.1.5.1" evidence="3"/>
<evidence type="ECO:0000313" key="4">
    <source>
        <dbReference type="Proteomes" id="UP000585721"/>
    </source>
</evidence>
<dbReference type="GO" id="GO:0006203">
    <property type="term" value="P:dGTP catabolic process"/>
    <property type="evidence" value="ECO:0007669"/>
    <property type="project" value="TreeGrafter"/>
</dbReference>
<comment type="caution">
    <text evidence="3">The sequence shown here is derived from an EMBL/GenBank/DDBJ whole genome shotgun (WGS) entry which is preliminary data.</text>
</comment>
<dbReference type="Pfam" id="PF01966">
    <property type="entry name" value="HD"/>
    <property type="match status" value="1"/>
</dbReference>
<keyword evidence="4" id="KW-1185">Reference proteome</keyword>
<dbReference type="Gene3D" id="1.10.3550.10">
    <property type="entry name" value="eoxyguanosinetriphosphate triphosphohydrolase domain-like"/>
    <property type="match status" value="1"/>
</dbReference>
<evidence type="ECO:0000256" key="1">
    <source>
        <dbReference type="ARBA" id="ARBA00022801"/>
    </source>
</evidence>
<dbReference type="Gene3D" id="1.10.3410.10">
    <property type="entry name" value="putative deoxyguanosinetriphosphate triphosphohydrolase like domain"/>
    <property type="match status" value="1"/>
</dbReference>
<dbReference type="EMBL" id="JACHGR010000001">
    <property type="protein sequence ID" value="MBB6054277.1"/>
    <property type="molecule type" value="Genomic_DNA"/>
</dbReference>
<dbReference type="SUPFAM" id="SSF109604">
    <property type="entry name" value="HD-domain/PDEase-like"/>
    <property type="match status" value="1"/>
</dbReference>
<dbReference type="Proteomes" id="UP000585721">
    <property type="component" value="Unassembled WGS sequence"/>
</dbReference>
<dbReference type="InterPro" id="IPR023293">
    <property type="entry name" value="dGTP_triP_hydro_central_sf"/>
</dbReference>
<organism evidence="3 4">
    <name type="scientific">Tolumonas osonensis</name>
    <dbReference type="NCBI Taxonomy" id="675874"/>
    <lineage>
        <taxon>Bacteria</taxon>
        <taxon>Pseudomonadati</taxon>
        <taxon>Pseudomonadota</taxon>
        <taxon>Gammaproteobacteria</taxon>
        <taxon>Aeromonadales</taxon>
        <taxon>Aeromonadaceae</taxon>
        <taxon>Tolumonas</taxon>
    </lineage>
</organism>
<feature type="domain" description="HD" evidence="2">
    <location>
        <begin position="59"/>
        <end position="235"/>
    </location>
</feature>
<dbReference type="Gene3D" id="1.10.3210.10">
    <property type="entry name" value="Hypothetical protein af1432"/>
    <property type="match status" value="1"/>
</dbReference>
<evidence type="ECO:0000259" key="2">
    <source>
        <dbReference type="PROSITE" id="PS51831"/>
    </source>
</evidence>
<dbReference type="InterPro" id="IPR003607">
    <property type="entry name" value="HD/PDEase_dom"/>
</dbReference>
<dbReference type="RefSeq" id="WP_188025102.1">
    <property type="nucleotide sequence ID" value="NZ_JACHGR010000001.1"/>
</dbReference>
<dbReference type="PANTHER" id="PTHR11373">
    <property type="entry name" value="DEOXYNUCLEOSIDE TRIPHOSPHATE TRIPHOSPHOHYDROLASE"/>
    <property type="match status" value="1"/>
</dbReference>
<dbReference type="NCBIfam" id="TIGR01353">
    <property type="entry name" value="dGTP_triPase"/>
    <property type="match status" value="1"/>
</dbReference>
<dbReference type="InterPro" id="IPR006261">
    <property type="entry name" value="dGTPase"/>
</dbReference>